<dbReference type="GO" id="GO:0008233">
    <property type="term" value="F:peptidase activity"/>
    <property type="evidence" value="ECO:0007669"/>
    <property type="project" value="UniProtKB-KW"/>
</dbReference>
<protein>
    <submittedName>
        <fullName evidence="2">Mitochondrial inner membrane i-AAA protease complex subunit</fullName>
    </submittedName>
</protein>
<accession>A0A1G4KPC7</accession>
<evidence type="ECO:0000313" key="3">
    <source>
        <dbReference type="Proteomes" id="UP000006853"/>
    </source>
</evidence>
<reference evidence="2 3" key="2">
    <citation type="journal article" date="2016" name="FEMS Yeast Res.">
        <title>Curation of the genome annotation of Pichia pastoris (Komagataella phaffii) CBS7435 from gene level to protein function.</title>
        <authorList>
            <person name="Valli M."/>
            <person name="Tatto N.E."/>
            <person name="Peymann A."/>
            <person name="Gruber C."/>
            <person name="Landes N."/>
            <person name="Ekker H."/>
            <person name="Thallinger G.G."/>
            <person name="Mattanovich D."/>
            <person name="Gasser B."/>
            <person name="Graf A.B."/>
        </authorList>
    </citation>
    <scope>GENOME REANNOTATION</scope>
    <source>
        <strain evidence="2 3">ATCC 76273 / CBS 7435 / CECT 11047 / NRRL Y-11430 / Wegner 21-1</strain>
    </source>
</reference>
<dbReference type="Proteomes" id="UP000006853">
    <property type="component" value="Chromosome 1"/>
</dbReference>
<dbReference type="GO" id="GO:0031942">
    <property type="term" value="C:i-AAA complex"/>
    <property type="evidence" value="ECO:0007669"/>
    <property type="project" value="TreeGrafter"/>
</dbReference>
<dbReference type="EMBL" id="FR839628">
    <property type="protein sequence ID" value="SCV11864.1"/>
    <property type="molecule type" value="Genomic_DNA"/>
</dbReference>
<dbReference type="AlphaFoldDB" id="A0A1G4KPC7"/>
<organism evidence="2 3">
    <name type="scientific">Komagataella phaffii (strain ATCC 76273 / CBS 7435 / CECT 11047 / NRRL Y-11430 / Wegner 21-1)</name>
    <name type="common">Yeast</name>
    <name type="synonym">Pichia pastoris</name>
    <dbReference type="NCBI Taxonomy" id="981350"/>
    <lineage>
        <taxon>Eukaryota</taxon>
        <taxon>Fungi</taxon>
        <taxon>Dikarya</taxon>
        <taxon>Ascomycota</taxon>
        <taxon>Saccharomycotina</taxon>
        <taxon>Pichiomycetes</taxon>
        <taxon>Pichiales</taxon>
        <taxon>Pichiaceae</taxon>
        <taxon>Komagataella</taxon>
    </lineage>
</organism>
<dbReference type="GO" id="GO:0051787">
    <property type="term" value="F:misfolded protein binding"/>
    <property type="evidence" value="ECO:0007669"/>
    <property type="project" value="TreeGrafter"/>
</dbReference>
<reference evidence="2 3" key="1">
    <citation type="journal article" date="2011" name="J. Biotechnol.">
        <title>High-quality genome sequence of Pichia pastoris CBS7435.</title>
        <authorList>
            <person name="Kuberl A."/>
            <person name="Schneider J."/>
            <person name="Thallinger G.G."/>
            <person name="Anderl I."/>
            <person name="Wibberg D."/>
            <person name="Hajek T."/>
            <person name="Jaenicke S."/>
            <person name="Brinkrolf K."/>
            <person name="Goesmann A."/>
            <person name="Szczepanowski R."/>
            <person name="Puhler A."/>
            <person name="Schwab H."/>
            <person name="Glieder A."/>
            <person name="Pichler H."/>
        </authorList>
    </citation>
    <scope>NUCLEOTIDE SEQUENCE [LARGE SCALE GENOMIC DNA]</scope>
    <source>
        <strain evidence="3">ATCC 76273 / CBS 7435 / CECT 11047 / NRRL Y-11430 / Wegner 21-1</strain>
    </source>
</reference>
<evidence type="ECO:0000256" key="1">
    <source>
        <dbReference type="SAM" id="MobiDB-lite"/>
    </source>
</evidence>
<dbReference type="InterPro" id="IPR040201">
    <property type="entry name" value="Mrg3-like"/>
</dbReference>
<proteinExistence type="predicted"/>
<dbReference type="PANTHER" id="PTHR28142:SF1">
    <property type="entry name" value="MITOCHONDRIAL INNER MEMBRANE I-AAA PROTEASE SUPERCOMPLEX SUBUNIT MGR3-RELATED"/>
    <property type="match status" value="1"/>
</dbReference>
<dbReference type="GO" id="GO:0006515">
    <property type="term" value="P:protein quality control for misfolded or incompletely synthesized proteins"/>
    <property type="evidence" value="ECO:0007669"/>
    <property type="project" value="TreeGrafter"/>
</dbReference>
<keyword evidence="2" id="KW-0378">Hydrolase</keyword>
<keyword evidence="2" id="KW-0645">Protease</keyword>
<dbReference type="PANTHER" id="PTHR28142">
    <property type="entry name" value="MITOCHONDRIAL INNER MEMBRANE I-AAA PROTEASE SUPERCOMPLEX SUBUNIT MGR3-RELATED"/>
    <property type="match status" value="1"/>
</dbReference>
<gene>
    <name evidence="2" type="primary">MGR3</name>
    <name evidence="2" type="ordered locus">PP7435_Chr1-2632</name>
</gene>
<evidence type="ECO:0000313" key="2">
    <source>
        <dbReference type="EMBL" id="SCV11864.1"/>
    </source>
</evidence>
<sequence length="490" mass="54731">MLKRVSFGKSVRLFRSSARSLQDSLHYFSDPNGKPVPHPSTYTKGRDYGHDQPPVPPVPTPTSKPFFTPFRIFALLTGLSASYMLFQDFYRFELDPEVFDLVRKGLEAESDKGHFNYKLALKFYLEALHQGTDFNTHTSILLKVCDMLEKLGLINEARLYHLDLISTTLYNVVNPTNKKELMDKPKAIKHCLMSLVKATELSQDASPSELEDLKTLFNLSLEAAAMTIQSQGGALQENMNQLIASQGQNPTELESVEMISRIWRNRKAASMFVDNMLDAMEVFSSLLLRMGDFGGAIKVKQDVVQYLMAMGEPIGDIYLAQSSIGSLLYLQSAIAEFNSENIKKKLGQGDDFQLTSEESSKLKEELQVCEAAAKSSLNAAQTIFSAIVNNNSSRFRSSNNMLVISKDGPQAAEEKILEKQRQSDYNLKQAATISKYGLGLVNLRFGRAQTARRLINEALTSSRGLEADLGFVEDAEEALRAIEQLQESEE</sequence>
<name>A0A1G4KPC7_KOMPC</name>
<keyword evidence="3" id="KW-1185">Reference proteome</keyword>
<feature type="region of interest" description="Disordered" evidence="1">
    <location>
        <begin position="25"/>
        <end position="60"/>
    </location>
</feature>